<name>A0A6J6IUG1_9ZZZZ</name>
<dbReference type="PROSITE" id="PS01066">
    <property type="entry name" value="UPP_SYNTHASE"/>
    <property type="match status" value="1"/>
</dbReference>
<dbReference type="Pfam" id="PF01255">
    <property type="entry name" value="Prenyltransf"/>
    <property type="match status" value="1"/>
</dbReference>
<dbReference type="GO" id="GO:0045547">
    <property type="term" value="F:ditrans,polycis-polyprenyl diphosphate synthase [(2E,6E)-farnesyl diphosphate specific] activity"/>
    <property type="evidence" value="ECO:0007669"/>
    <property type="project" value="TreeGrafter"/>
</dbReference>
<gene>
    <name evidence="3" type="ORF">UFOPK2086_00140</name>
</gene>
<dbReference type="AlphaFoldDB" id="A0A6J6IUG1"/>
<dbReference type="GO" id="GO:0016094">
    <property type="term" value="P:polyprenol biosynthetic process"/>
    <property type="evidence" value="ECO:0007669"/>
    <property type="project" value="TreeGrafter"/>
</dbReference>
<accession>A0A6J6IUG1</accession>
<dbReference type="Gene3D" id="3.40.1180.10">
    <property type="entry name" value="Decaprenyl diphosphate synthase-like"/>
    <property type="match status" value="1"/>
</dbReference>
<dbReference type="InterPro" id="IPR018520">
    <property type="entry name" value="UPP_synth-like_CS"/>
</dbReference>
<comment type="cofactor">
    <cofactor evidence="1">
        <name>Mg(2+)</name>
        <dbReference type="ChEBI" id="CHEBI:18420"/>
    </cofactor>
</comment>
<organism evidence="3">
    <name type="scientific">freshwater metagenome</name>
    <dbReference type="NCBI Taxonomy" id="449393"/>
    <lineage>
        <taxon>unclassified sequences</taxon>
        <taxon>metagenomes</taxon>
        <taxon>ecological metagenomes</taxon>
    </lineage>
</organism>
<reference evidence="3" key="1">
    <citation type="submission" date="2020-05" db="EMBL/GenBank/DDBJ databases">
        <authorList>
            <person name="Chiriac C."/>
            <person name="Salcher M."/>
            <person name="Ghai R."/>
            <person name="Kavagutti S V."/>
        </authorList>
    </citation>
    <scope>NUCLEOTIDE SEQUENCE</scope>
</reference>
<evidence type="ECO:0000256" key="2">
    <source>
        <dbReference type="ARBA" id="ARBA00022679"/>
    </source>
</evidence>
<dbReference type="InterPro" id="IPR001441">
    <property type="entry name" value="UPP_synth-like"/>
</dbReference>
<keyword evidence="2" id="KW-0808">Transferase</keyword>
<dbReference type="SUPFAM" id="SSF64005">
    <property type="entry name" value="Undecaprenyl diphosphate synthase"/>
    <property type="match status" value="1"/>
</dbReference>
<dbReference type="PANTHER" id="PTHR10291">
    <property type="entry name" value="DEHYDRODOLICHYL DIPHOSPHATE SYNTHASE FAMILY MEMBER"/>
    <property type="match status" value="1"/>
</dbReference>
<dbReference type="PANTHER" id="PTHR10291:SF0">
    <property type="entry name" value="DEHYDRODOLICHYL DIPHOSPHATE SYNTHASE 2"/>
    <property type="match status" value="1"/>
</dbReference>
<dbReference type="NCBIfam" id="TIGR00055">
    <property type="entry name" value="uppS"/>
    <property type="match status" value="1"/>
</dbReference>
<dbReference type="HAMAP" id="MF_01139">
    <property type="entry name" value="ISPT"/>
    <property type="match status" value="1"/>
</dbReference>
<sequence>MSSRTPTQHLHVACIMDGNGRWARRRGLPRTDGHTAGEEALAEVVRAASDRQVGWLTAFGFSTENWVRPRTEVRHILSLHRKLFSRTEEMNRNNARTRWIGRPFIEKGARTPVLVQKAITKAIADTSTNTGLSVTIAFDYGSRAELVRASRQAMTKGVVTPASIQANLYDPEMPPVDLLVRTSGEARISNFMLWQIKGAHIYFTERPWPDFNRHEFDDALASLSSPAS</sequence>
<protein>
    <submittedName>
        <fullName evidence="3">Unannotated protein</fullName>
    </submittedName>
</protein>
<dbReference type="CDD" id="cd00475">
    <property type="entry name" value="Cis_IPPS"/>
    <property type="match status" value="1"/>
</dbReference>
<proteinExistence type="inferred from homology"/>
<dbReference type="EMBL" id="CAEZVQ010000007">
    <property type="protein sequence ID" value="CAB4627943.1"/>
    <property type="molecule type" value="Genomic_DNA"/>
</dbReference>
<evidence type="ECO:0000256" key="1">
    <source>
        <dbReference type="ARBA" id="ARBA00001946"/>
    </source>
</evidence>
<evidence type="ECO:0000313" key="3">
    <source>
        <dbReference type="EMBL" id="CAB4627943.1"/>
    </source>
</evidence>
<dbReference type="InterPro" id="IPR036424">
    <property type="entry name" value="UPP_synth-like_sf"/>
</dbReference>